<comment type="caution">
    <text evidence="1">The sequence shown here is derived from an EMBL/GenBank/DDBJ whole genome shotgun (WGS) entry which is preliminary data.</text>
</comment>
<protein>
    <submittedName>
        <fullName evidence="1">Unnamed protein product</fullName>
    </submittedName>
</protein>
<dbReference type="Proteomes" id="UP001165083">
    <property type="component" value="Unassembled WGS sequence"/>
</dbReference>
<dbReference type="AlphaFoldDB" id="A0A9W7CQP5"/>
<sequence>MKRARCSITNIDQCRYPFPIASLKTRNALSMRSLKNFFRTCSTILRPSVIRSIATTSIRYEPLIRKIIDAHGLTGMDIPGVPLGKTYKLNDINQWIGEGKYSSFFEFCKTVTGSYKTDYGKLMQLLSQVPVLGFNSGRYDINLIKNDLFAVLGTDNIRSVIKNPSYMCIATHDMKMLDISNYVPAGTSYAEYLSTYLEQYLLKASFIRLLT</sequence>
<gene>
    <name evidence="1" type="ORF">Plil01_001481300</name>
</gene>
<reference evidence="1" key="1">
    <citation type="submission" date="2023-04" db="EMBL/GenBank/DDBJ databases">
        <title>Phytophthora lilii NBRC 32176.</title>
        <authorList>
            <person name="Ichikawa N."/>
            <person name="Sato H."/>
            <person name="Tonouchi N."/>
        </authorList>
    </citation>
    <scope>NUCLEOTIDE SEQUENCE</scope>
    <source>
        <strain evidence="1">NBRC 32176</strain>
    </source>
</reference>
<dbReference type="EMBL" id="BSXW01001215">
    <property type="protein sequence ID" value="GMF34794.1"/>
    <property type="molecule type" value="Genomic_DNA"/>
</dbReference>
<accession>A0A9W7CQP5</accession>
<name>A0A9W7CQP5_9STRA</name>
<dbReference type="OrthoDB" id="414982at2759"/>
<organism evidence="1 2">
    <name type="scientific">Phytophthora lilii</name>
    <dbReference type="NCBI Taxonomy" id="2077276"/>
    <lineage>
        <taxon>Eukaryota</taxon>
        <taxon>Sar</taxon>
        <taxon>Stramenopiles</taxon>
        <taxon>Oomycota</taxon>
        <taxon>Peronosporomycetes</taxon>
        <taxon>Peronosporales</taxon>
        <taxon>Peronosporaceae</taxon>
        <taxon>Phytophthora</taxon>
    </lineage>
</organism>
<keyword evidence="2" id="KW-1185">Reference proteome</keyword>
<evidence type="ECO:0000313" key="2">
    <source>
        <dbReference type="Proteomes" id="UP001165083"/>
    </source>
</evidence>
<evidence type="ECO:0000313" key="1">
    <source>
        <dbReference type="EMBL" id="GMF34794.1"/>
    </source>
</evidence>
<proteinExistence type="predicted"/>